<evidence type="ECO:0000313" key="3">
    <source>
        <dbReference type="EMBL" id="CAK9253079.1"/>
    </source>
</evidence>
<feature type="non-terminal residue" evidence="3">
    <location>
        <position position="370"/>
    </location>
</feature>
<keyword evidence="2" id="KW-0131">Cell cycle</keyword>
<dbReference type="Proteomes" id="UP001497444">
    <property type="component" value="Unassembled WGS sequence"/>
</dbReference>
<evidence type="ECO:0000256" key="2">
    <source>
        <dbReference type="ARBA" id="ARBA00023306"/>
    </source>
</evidence>
<dbReference type="EMBL" id="CAXAQS010000772">
    <property type="protein sequence ID" value="CAK9253079.1"/>
    <property type="molecule type" value="Genomic_DNA"/>
</dbReference>
<keyword evidence="4" id="KW-1185">Reference proteome</keyword>
<evidence type="ECO:0000313" key="4">
    <source>
        <dbReference type="Proteomes" id="UP001497444"/>
    </source>
</evidence>
<sequence>MFWQFDTGFISQIDSLLDKENVTLKELMEEEDILQECKSQNQKLIQFIVRPVILEEMINLITTEPPIDVNERIRYKYANIACEIMTSDVNPISDALVSDESMLNKLYSFIDTDKQLNPLLASFFSKVMGLLFVKRTEFVFEFLKTKDMIGLLLSHIETSAIMDLILKLIISVDNLELRNTIVKWLYDNNLISKLLAIFKSNCSHQRHINASQLICDIIKSSREHQSLLQDKVDGDLLLDTLESTETVSQLLENMFECRTESCLVSGLSILQSLLEYKRHCSENITSLDTERLAKGVRQVQAAIVPRLQDFTYLLLNPPHRDPIRTTVGIINKPLGATRLEVAHLFTALLSTNNLEIMEKLSELNTLSVLI</sequence>
<dbReference type="Pfam" id="PF04499">
    <property type="entry name" value="SAPS"/>
    <property type="match status" value="1"/>
</dbReference>
<dbReference type="InterPro" id="IPR007587">
    <property type="entry name" value="SAPS"/>
</dbReference>
<protein>
    <submittedName>
        <fullName evidence="3">Uncharacterized protein</fullName>
    </submittedName>
</protein>
<comment type="caution">
    <text evidence="3">The sequence shown here is derived from an EMBL/GenBank/DDBJ whole genome shotgun (WGS) entry which is preliminary data.</text>
</comment>
<reference evidence="3" key="1">
    <citation type="submission" date="2024-02" db="EMBL/GenBank/DDBJ databases">
        <authorList>
            <consortium name="ELIXIR-Norway"/>
            <consortium name="Elixir Norway"/>
        </authorList>
    </citation>
    <scope>NUCLEOTIDE SEQUENCE</scope>
</reference>
<proteinExistence type="inferred from homology"/>
<organism evidence="3 4">
    <name type="scientific">Sphagnum jensenii</name>
    <dbReference type="NCBI Taxonomy" id="128206"/>
    <lineage>
        <taxon>Eukaryota</taxon>
        <taxon>Viridiplantae</taxon>
        <taxon>Streptophyta</taxon>
        <taxon>Embryophyta</taxon>
        <taxon>Bryophyta</taxon>
        <taxon>Sphagnophytina</taxon>
        <taxon>Sphagnopsida</taxon>
        <taxon>Sphagnales</taxon>
        <taxon>Sphagnaceae</taxon>
        <taxon>Sphagnum</taxon>
    </lineage>
</organism>
<dbReference type="PANTHER" id="PTHR12634:SF8">
    <property type="entry name" value="FIERY MOUNTAIN, ISOFORM D"/>
    <property type="match status" value="1"/>
</dbReference>
<name>A0ABP0VFE0_9BRYO</name>
<comment type="similarity">
    <text evidence="1">Belongs to the SAPS family.</text>
</comment>
<dbReference type="PANTHER" id="PTHR12634">
    <property type="entry name" value="SIT4 YEAST -ASSOCIATING PROTEIN-RELATED"/>
    <property type="match status" value="1"/>
</dbReference>
<accession>A0ABP0VFE0</accession>
<gene>
    <name evidence="3" type="ORF">CSSPJE1EN1_LOCUS28457</name>
</gene>
<evidence type="ECO:0000256" key="1">
    <source>
        <dbReference type="ARBA" id="ARBA00006180"/>
    </source>
</evidence>